<feature type="region of interest" description="Disordered" evidence="12">
    <location>
        <begin position="33"/>
        <end position="58"/>
    </location>
</feature>
<evidence type="ECO:0000259" key="13">
    <source>
        <dbReference type="PROSITE" id="PS51686"/>
    </source>
</evidence>
<dbReference type="EMBL" id="JAXLQG010000003">
    <property type="protein sequence ID" value="KAK5542276.1"/>
    <property type="molecule type" value="Genomic_DNA"/>
</dbReference>
<dbReference type="SUPFAM" id="SSF53335">
    <property type="entry name" value="S-adenosyl-L-methionine-dependent methyltransferases"/>
    <property type="match status" value="1"/>
</dbReference>
<feature type="region of interest" description="Disordered" evidence="12">
    <location>
        <begin position="84"/>
        <end position="122"/>
    </location>
</feature>
<dbReference type="InterPro" id="IPR023267">
    <property type="entry name" value="RCMT"/>
</dbReference>
<evidence type="ECO:0000256" key="9">
    <source>
        <dbReference type="ARBA" id="ARBA00042050"/>
    </source>
</evidence>
<dbReference type="Proteomes" id="UP001345827">
    <property type="component" value="Unassembled WGS sequence"/>
</dbReference>
<evidence type="ECO:0000256" key="4">
    <source>
        <dbReference type="ARBA" id="ARBA00022679"/>
    </source>
</evidence>
<dbReference type="InterPro" id="IPR001678">
    <property type="entry name" value="MeTrfase_RsmB-F_NOP2_dom"/>
</dbReference>
<dbReference type="PANTHER" id="PTHR22808:SF3">
    <property type="entry name" value="5-METHYLCYTOSINE RRNA METHYLTRANSFERASE NSUN4"/>
    <property type="match status" value="1"/>
</dbReference>
<evidence type="ECO:0000313" key="15">
    <source>
        <dbReference type="Proteomes" id="UP001345827"/>
    </source>
</evidence>
<protein>
    <recommendedName>
        <fullName evidence="9">NOL1/NOP2/Sun domain family member 4</fullName>
    </recommendedName>
</protein>
<dbReference type="InterPro" id="IPR029063">
    <property type="entry name" value="SAM-dependent_MTases_sf"/>
</dbReference>
<keyword evidence="5 11" id="KW-0949">S-adenosyl-L-methionine</keyword>
<dbReference type="Gene3D" id="3.40.50.150">
    <property type="entry name" value="Vaccinia Virus protein VP39"/>
    <property type="match status" value="1"/>
</dbReference>
<dbReference type="InterPro" id="IPR049560">
    <property type="entry name" value="MeTrfase_RsmB-F_NOP2_cat"/>
</dbReference>
<dbReference type="PROSITE" id="PS51686">
    <property type="entry name" value="SAM_MT_RSMB_NOP"/>
    <property type="match status" value="1"/>
</dbReference>
<evidence type="ECO:0000256" key="5">
    <source>
        <dbReference type="ARBA" id="ARBA00022691"/>
    </source>
</evidence>
<gene>
    <name evidence="14" type="ORF">LTR25_002161</name>
</gene>
<dbReference type="GO" id="GO:0003723">
    <property type="term" value="F:RNA binding"/>
    <property type="evidence" value="ECO:0007669"/>
    <property type="project" value="UniProtKB-UniRule"/>
</dbReference>
<name>A0AAV9QF41_9PEZI</name>
<evidence type="ECO:0000256" key="12">
    <source>
        <dbReference type="SAM" id="MobiDB-lite"/>
    </source>
</evidence>
<feature type="domain" description="SAM-dependent MTase RsmB/NOP-type" evidence="13">
    <location>
        <begin position="111"/>
        <end position="456"/>
    </location>
</feature>
<evidence type="ECO:0000256" key="10">
    <source>
        <dbReference type="ARBA" id="ARBA00049302"/>
    </source>
</evidence>
<comment type="caution">
    <text evidence="11">Lacks conserved residue(s) required for the propagation of feature annotation.</text>
</comment>
<dbReference type="PRINTS" id="PR02008">
    <property type="entry name" value="RCMTFAMILY"/>
</dbReference>
<keyword evidence="4 11" id="KW-0808">Transferase</keyword>
<feature type="binding site" evidence="11">
    <location>
        <position position="290"/>
    </location>
    <ligand>
        <name>S-adenosyl-L-methionine</name>
        <dbReference type="ChEBI" id="CHEBI:59789"/>
    </ligand>
</feature>
<evidence type="ECO:0000256" key="3">
    <source>
        <dbReference type="ARBA" id="ARBA00022603"/>
    </source>
</evidence>
<feature type="binding site" evidence="11">
    <location>
        <position position="243"/>
    </location>
    <ligand>
        <name>S-adenosyl-L-methionine</name>
        <dbReference type="ChEBI" id="CHEBI:59789"/>
    </ligand>
</feature>
<evidence type="ECO:0000256" key="11">
    <source>
        <dbReference type="PROSITE-ProRule" id="PRU01023"/>
    </source>
</evidence>
<dbReference type="GO" id="GO:0005762">
    <property type="term" value="C:mitochondrial large ribosomal subunit"/>
    <property type="evidence" value="ECO:0007669"/>
    <property type="project" value="TreeGrafter"/>
</dbReference>
<comment type="caution">
    <text evidence="14">The sequence shown here is derived from an EMBL/GenBank/DDBJ whole genome shotgun (WGS) entry which is preliminary data.</text>
</comment>
<dbReference type="AlphaFoldDB" id="A0AAV9QF41"/>
<comment type="catalytic activity">
    <reaction evidence="10">
        <text>a cytidine in rRNA + S-adenosyl-L-methionine = a 5-methylcytidine in rRNA + S-adenosyl-L-homocysteine + H(+)</text>
        <dbReference type="Rhea" id="RHEA:61484"/>
        <dbReference type="Rhea" id="RHEA-COMP:15836"/>
        <dbReference type="Rhea" id="RHEA-COMP:15837"/>
        <dbReference type="ChEBI" id="CHEBI:15378"/>
        <dbReference type="ChEBI" id="CHEBI:57856"/>
        <dbReference type="ChEBI" id="CHEBI:59789"/>
        <dbReference type="ChEBI" id="CHEBI:74483"/>
        <dbReference type="ChEBI" id="CHEBI:82748"/>
    </reaction>
</comment>
<keyword evidence="6 11" id="KW-0694">RNA-binding</keyword>
<reference evidence="14 15" key="1">
    <citation type="submission" date="2023-06" db="EMBL/GenBank/DDBJ databases">
        <title>Black Yeasts Isolated from many extreme environments.</title>
        <authorList>
            <person name="Coleine C."/>
            <person name="Stajich J.E."/>
            <person name="Selbmann L."/>
        </authorList>
    </citation>
    <scope>NUCLEOTIDE SEQUENCE [LARGE SCALE GENOMIC DNA]</scope>
    <source>
        <strain evidence="14 15">CCFEE 5887</strain>
    </source>
</reference>
<dbReference type="GO" id="GO:0031167">
    <property type="term" value="P:rRNA methylation"/>
    <property type="evidence" value="ECO:0007669"/>
    <property type="project" value="TreeGrafter"/>
</dbReference>
<feature type="binding site" evidence="11">
    <location>
        <position position="308"/>
    </location>
    <ligand>
        <name>S-adenosyl-L-methionine</name>
        <dbReference type="ChEBI" id="CHEBI:59789"/>
    </ligand>
</feature>
<accession>A0AAV9QF41</accession>
<proteinExistence type="inferred from homology"/>
<evidence type="ECO:0000256" key="2">
    <source>
        <dbReference type="ARBA" id="ARBA00022552"/>
    </source>
</evidence>
<evidence type="ECO:0000256" key="1">
    <source>
        <dbReference type="ARBA" id="ARBA00004173"/>
    </source>
</evidence>
<comment type="subcellular location">
    <subcellularLocation>
        <location evidence="1">Mitochondrion</location>
    </subcellularLocation>
</comment>
<keyword evidence="3 11" id="KW-0489">Methyltransferase</keyword>
<dbReference type="GO" id="GO:0008173">
    <property type="term" value="F:RNA methyltransferase activity"/>
    <property type="evidence" value="ECO:0007669"/>
    <property type="project" value="InterPro"/>
</dbReference>
<organism evidence="14 15">
    <name type="scientific">Vermiconidia calcicola</name>
    <dbReference type="NCBI Taxonomy" id="1690605"/>
    <lineage>
        <taxon>Eukaryota</taxon>
        <taxon>Fungi</taxon>
        <taxon>Dikarya</taxon>
        <taxon>Ascomycota</taxon>
        <taxon>Pezizomycotina</taxon>
        <taxon>Dothideomycetes</taxon>
        <taxon>Dothideomycetidae</taxon>
        <taxon>Mycosphaerellales</taxon>
        <taxon>Extremaceae</taxon>
        <taxon>Vermiconidia</taxon>
    </lineage>
</organism>
<evidence type="ECO:0000256" key="7">
    <source>
        <dbReference type="ARBA" id="ARBA00022946"/>
    </source>
</evidence>
<feature type="compositionally biased region" description="Low complexity" evidence="12">
    <location>
        <begin position="89"/>
        <end position="100"/>
    </location>
</feature>
<evidence type="ECO:0000256" key="6">
    <source>
        <dbReference type="ARBA" id="ARBA00022884"/>
    </source>
</evidence>
<comment type="similarity">
    <text evidence="11">Belongs to the class I-like SAM-binding methyltransferase superfamily. RsmB/NOP family.</text>
</comment>
<dbReference type="Pfam" id="PF01189">
    <property type="entry name" value="Methyltr_RsmB-F"/>
    <property type="match status" value="2"/>
</dbReference>
<feature type="compositionally biased region" description="Basic and acidic residues" evidence="12">
    <location>
        <begin position="39"/>
        <end position="58"/>
    </location>
</feature>
<keyword evidence="7" id="KW-0809">Transit peptide</keyword>
<feature type="region of interest" description="Disordered" evidence="12">
    <location>
        <begin position="393"/>
        <end position="447"/>
    </location>
</feature>
<keyword evidence="15" id="KW-1185">Reference proteome</keyword>
<feature type="compositionally biased region" description="Basic and acidic residues" evidence="12">
    <location>
        <begin position="393"/>
        <end position="413"/>
    </location>
</feature>
<evidence type="ECO:0000313" key="14">
    <source>
        <dbReference type="EMBL" id="KAK5542276.1"/>
    </source>
</evidence>
<dbReference type="PANTHER" id="PTHR22808">
    <property type="entry name" value="NCL1 YEAST -RELATED NOL1/NOP2/FMU SUN DOMAIN-CONTAINING"/>
    <property type="match status" value="1"/>
</dbReference>
<feature type="active site" description="Nucleophile" evidence="11">
    <location>
        <position position="372"/>
    </location>
</feature>
<keyword evidence="2" id="KW-0698">rRNA processing</keyword>
<evidence type="ECO:0000256" key="8">
    <source>
        <dbReference type="ARBA" id="ARBA00023128"/>
    </source>
</evidence>
<keyword evidence="8" id="KW-0496">Mitochondrion</keyword>
<sequence length="499" mass="55982">MVKATQKERARYQLLRQKLLDTYKGYFDTPLAPSSCQKSGDESTHPHAKPGTEENTQHRWDSLYPALLKPTRHAALLNTFHGEPFFKEPTPSTLTSTSPPGADQPRNDEAIQDKSNLDPPQQHIVPDLLEDATPWLPSTTCLRLYHLPQQQSHSSKDYLLPPPSKNNTHNLKNYYCLDFASIFPVLALDPQPNDTILDMTAAPGGKTLTILNHLAPSLPPADDYNSTGSTTISHFKTRLHVNELDFHRRKRLRLVLDEYIPPHLLPPPPSTSSSSSSPSSSSVIQIMGKDATLDSSFRPLTYDKILLDAPCSSERHVLHQLHKQDSASNLHKDLLNWSPSSSDKIAKNLQLKMLVNAVNALKFGGSLVYSTCSLSPSENDGVVENMLKAIDKQNRKRVKEAAARRQRRNAGDAHDEDLEESHQQQEAEPEEQGTRAQPTDDQEPQPELWKVEVVPTSWSIGEPTTHGWMILPDQQQDAGWGPIYFCKIVKRRKKRQGLS</sequence>
<feature type="compositionally biased region" description="Basic and acidic residues" evidence="12">
    <location>
        <begin position="105"/>
        <end position="116"/>
    </location>
</feature>